<evidence type="ECO:0000313" key="2">
    <source>
        <dbReference type="EMBL" id="MCX7538344.1"/>
    </source>
</evidence>
<sequence>MSKSRRLPKLPSLIDRKLYKTGQTRGAAVQEIYQNRVLRNSTVLIPWEYWDACKVPDDGTGKYENGFIVLLDPDWYLATSDADTILKAEGVELGVNAVLYFQKRSQWNSAGIKEGDLLPNGLPLVPPTSRTSPINGTLLARMHSTTSEKDKRITIGYNEKALRGAGIRVYEYASQETIKKARLQLEAYFWLSSDSIAAVVNEGMKQSDATSRRDSVLAKASDAGLLDRDQLQELRIIDEDNATICPLCLERIPASLFFKRGEQAEGRETWDITVTEVSLFHIEELRVGKFQHKPYNLGWGHHFCNVVTKDSGIEGTLEWMDVVVQRNRRSGWRSQRSNNVPASVSDSSEATGLLKDGSS</sequence>
<evidence type="ECO:0000313" key="3">
    <source>
        <dbReference type="Proteomes" id="UP001070238"/>
    </source>
</evidence>
<dbReference type="EC" id="3.1.21.-" evidence="2"/>
<dbReference type="Pfam" id="PF09552">
    <property type="entry name" value="RE_BstXI"/>
    <property type="match status" value="1"/>
</dbReference>
<reference evidence="2" key="1">
    <citation type="submission" date="2022-11" db="EMBL/GenBank/DDBJ databases">
        <title>Corynebacterium sp. isolated from Penguins.</title>
        <authorList>
            <person name="Sedlar K."/>
            <person name="Svec P."/>
        </authorList>
    </citation>
    <scope>NUCLEOTIDE SEQUENCE</scope>
    <source>
        <strain evidence="2">P5875</strain>
    </source>
</reference>
<comment type="caution">
    <text evidence="2">The sequence shown here is derived from an EMBL/GenBank/DDBJ whole genome shotgun (WGS) entry which is preliminary data.</text>
</comment>
<keyword evidence="2" id="KW-0255">Endonuclease</keyword>
<gene>
    <name evidence="2" type="ORF">OS123_07295</name>
</gene>
<protein>
    <submittedName>
        <fullName evidence="2">BstXI family restriction endonuclease</fullName>
        <ecNumber evidence="2">3.1.21.-</ecNumber>
    </submittedName>
</protein>
<dbReference type="RefSeq" id="WP_267169457.1">
    <property type="nucleotide sequence ID" value="NZ_JAPMKX010000002.1"/>
</dbReference>
<dbReference type="AlphaFoldDB" id="A0A9Q4GP51"/>
<proteinExistence type="predicted"/>
<accession>A0A9Q4GP51</accession>
<dbReference type="Proteomes" id="UP001070238">
    <property type="component" value="Unassembled WGS sequence"/>
</dbReference>
<feature type="region of interest" description="Disordered" evidence="1">
    <location>
        <begin position="333"/>
        <end position="359"/>
    </location>
</feature>
<keyword evidence="2" id="KW-0378">Hydrolase</keyword>
<name>A0A9Q4GP51_9CORY</name>
<dbReference type="EMBL" id="JAPMKX010000002">
    <property type="protein sequence ID" value="MCX7538344.1"/>
    <property type="molecule type" value="Genomic_DNA"/>
</dbReference>
<evidence type="ECO:0000256" key="1">
    <source>
        <dbReference type="SAM" id="MobiDB-lite"/>
    </source>
</evidence>
<dbReference type="GO" id="GO:0016787">
    <property type="term" value="F:hydrolase activity"/>
    <property type="evidence" value="ECO:0007669"/>
    <property type="project" value="UniProtKB-KW"/>
</dbReference>
<organism evidence="2 3">
    <name type="scientific">Corynebacterium antarcticum</name>
    <dbReference type="NCBI Taxonomy" id="2800405"/>
    <lineage>
        <taxon>Bacteria</taxon>
        <taxon>Bacillati</taxon>
        <taxon>Actinomycetota</taxon>
        <taxon>Actinomycetes</taxon>
        <taxon>Mycobacteriales</taxon>
        <taxon>Corynebacteriaceae</taxon>
        <taxon>Corynebacterium</taxon>
    </lineage>
</organism>
<dbReference type="InterPro" id="IPR018578">
    <property type="entry name" value="Restrct_endonuc_II_BstXI"/>
</dbReference>
<keyword evidence="2" id="KW-0540">Nuclease</keyword>
<feature type="compositionally biased region" description="Polar residues" evidence="1">
    <location>
        <begin position="333"/>
        <end position="350"/>
    </location>
</feature>
<dbReference type="GO" id="GO:0004519">
    <property type="term" value="F:endonuclease activity"/>
    <property type="evidence" value="ECO:0007669"/>
    <property type="project" value="UniProtKB-KW"/>
</dbReference>